<keyword evidence="2" id="KW-0472">Membrane</keyword>
<comment type="caution">
    <text evidence="4">The sequence shown here is derived from an EMBL/GenBank/DDBJ whole genome shotgun (WGS) entry which is preliminary data.</text>
</comment>
<feature type="compositionally biased region" description="Polar residues" evidence="1">
    <location>
        <begin position="186"/>
        <end position="195"/>
    </location>
</feature>
<dbReference type="RefSeq" id="WP_317711764.1">
    <property type="nucleotide sequence ID" value="NZ_JAWLUM010000001.1"/>
</dbReference>
<reference evidence="4 5" key="1">
    <citation type="submission" date="2023-10" db="EMBL/GenBank/DDBJ databases">
        <title>Development of a sustainable strategy for remediation of hydrocarbon-contaminated territories based on the waste exchange concept.</title>
        <authorList>
            <person name="Krivoruchko A."/>
        </authorList>
    </citation>
    <scope>NUCLEOTIDE SEQUENCE [LARGE SCALE GENOMIC DNA]</scope>
    <source>
        <strain evidence="4 5">IEGM 1236</strain>
    </source>
</reference>
<evidence type="ECO:0000313" key="5">
    <source>
        <dbReference type="Proteomes" id="UP001185792"/>
    </source>
</evidence>
<gene>
    <name evidence="4" type="ORF">R4198_00185</name>
</gene>
<feature type="transmembrane region" description="Helical" evidence="2">
    <location>
        <begin position="53"/>
        <end position="72"/>
    </location>
</feature>
<evidence type="ECO:0000256" key="2">
    <source>
        <dbReference type="SAM" id="Phobius"/>
    </source>
</evidence>
<dbReference type="Proteomes" id="UP001185792">
    <property type="component" value="Unassembled WGS sequence"/>
</dbReference>
<dbReference type="InterPro" id="IPR046672">
    <property type="entry name" value="DUF6542"/>
</dbReference>
<protein>
    <submittedName>
        <fullName evidence="4">DUF6542 domain-containing protein</fullName>
    </submittedName>
</protein>
<feature type="transmembrane region" description="Helical" evidence="2">
    <location>
        <begin position="121"/>
        <end position="142"/>
    </location>
</feature>
<keyword evidence="5" id="KW-1185">Reference proteome</keyword>
<feature type="region of interest" description="Disordered" evidence="1">
    <location>
        <begin position="152"/>
        <end position="272"/>
    </location>
</feature>
<evidence type="ECO:0000256" key="1">
    <source>
        <dbReference type="SAM" id="MobiDB-lite"/>
    </source>
</evidence>
<organism evidence="4 5">
    <name type="scientific">Williamsia marianensis</name>
    <dbReference type="NCBI Taxonomy" id="85044"/>
    <lineage>
        <taxon>Bacteria</taxon>
        <taxon>Bacillati</taxon>
        <taxon>Actinomycetota</taxon>
        <taxon>Actinomycetes</taxon>
        <taxon>Mycobacteriales</taxon>
        <taxon>Nocardiaceae</taxon>
        <taxon>Williamsia</taxon>
    </lineage>
</organism>
<keyword evidence="2" id="KW-0812">Transmembrane</keyword>
<feature type="domain" description="DUF6542" evidence="3">
    <location>
        <begin position="24"/>
        <end position="143"/>
    </location>
</feature>
<evidence type="ECO:0000313" key="4">
    <source>
        <dbReference type="EMBL" id="MDV7132095.1"/>
    </source>
</evidence>
<proteinExistence type="predicted"/>
<sequence length="272" mass="28955">MISGPRSRSGVPLDEQSALPTAPGVPWWGAVLLAGGLTVLGAVLALAGDETSLGFGFRALYVIGCIAAVLAVRRRALFTAVTQPPLILFGVAVVTLYFLVSDSDSGVKRLIFNVALPVAKLFPLMGWTFAAVLAIAAARVWLTHPKKTVVLTKSDRRPATGRRPAASADTPARTRASRSDEPTPPAATTSRSRSGQAPRAGTARSTEPRDRAANRASDPAAAPRRRRAVPEAPEPRRRRASSYDDPPPPGARAYRAPDDLTNAPRLRYREPS</sequence>
<evidence type="ECO:0000259" key="3">
    <source>
        <dbReference type="Pfam" id="PF20177"/>
    </source>
</evidence>
<feature type="transmembrane region" description="Helical" evidence="2">
    <location>
        <begin position="84"/>
        <end position="101"/>
    </location>
</feature>
<name>A0ABU4ELH7_WILMA</name>
<dbReference type="EMBL" id="JAWLUM010000001">
    <property type="protein sequence ID" value="MDV7132095.1"/>
    <property type="molecule type" value="Genomic_DNA"/>
</dbReference>
<keyword evidence="2" id="KW-1133">Transmembrane helix</keyword>
<dbReference type="Pfam" id="PF20177">
    <property type="entry name" value="DUF6542"/>
    <property type="match status" value="1"/>
</dbReference>
<feature type="transmembrane region" description="Helical" evidence="2">
    <location>
        <begin position="25"/>
        <end position="47"/>
    </location>
</feature>
<accession>A0ABU4ELH7</accession>